<gene>
    <name evidence="1" type="ORF">HGP28_17990</name>
</gene>
<dbReference type="AlphaFoldDB" id="A0A7X8YI32"/>
<dbReference type="Proteomes" id="UP000535589">
    <property type="component" value="Unassembled WGS sequence"/>
</dbReference>
<proteinExistence type="predicted"/>
<evidence type="ECO:0000313" key="1">
    <source>
        <dbReference type="EMBL" id="NLS14753.1"/>
    </source>
</evidence>
<dbReference type="EMBL" id="JABAIK010000028">
    <property type="protein sequence ID" value="NLS14753.1"/>
    <property type="molecule type" value="Genomic_DNA"/>
</dbReference>
<organism evidence="1 2">
    <name type="scientific">Vibrio agarilyticus</name>
    <dbReference type="NCBI Taxonomy" id="2726741"/>
    <lineage>
        <taxon>Bacteria</taxon>
        <taxon>Pseudomonadati</taxon>
        <taxon>Pseudomonadota</taxon>
        <taxon>Gammaproteobacteria</taxon>
        <taxon>Vibrionales</taxon>
        <taxon>Vibrionaceae</taxon>
        <taxon>Vibrio</taxon>
    </lineage>
</organism>
<evidence type="ECO:0000313" key="2">
    <source>
        <dbReference type="Proteomes" id="UP000535589"/>
    </source>
</evidence>
<accession>A0A7X8YI32</accession>
<sequence length="86" mass="9941">MDHLIDSAFSKEWLIGGEAVPCRYRYKDDTHELKNHSGLLAQGTQCVHPNGDKFEVINSQRFNTSTYLHTLQPLNDKPKTDWTPQR</sequence>
<reference evidence="1 2" key="1">
    <citation type="submission" date="2020-04" db="EMBL/GenBank/DDBJ databases">
        <title>Vibrio sp. SM6, a novel species isolated from seawater.</title>
        <authorList>
            <person name="Wang X."/>
        </authorList>
    </citation>
    <scope>NUCLEOTIDE SEQUENCE [LARGE SCALE GENOMIC DNA]</scope>
    <source>
        <strain evidence="1 2">SM6</strain>
    </source>
</reference>
<comment type="caution">
    <text evidence="1">The sequence shown here is derived from an EMBL/GenBank/DDBJ whole genome shotgun (WGS) entry which is preliminary data.</text>
</comment>
<dbReference type="RefSeq" id="WP_138223010.1">
    <property type="nucleotide sequence ID" value="NZ_JABAIK010000028.1"/>
</dbReference>
<protein>
    <submittedName>
        <fullName evidence="1">Uncharacterized protein</fullName>
    </submittedName>
</protein>
<name>A0A7X8YI32_9VIBR</name>
<keyword evidence="2" id="KW-1185">Reference proteome</keyword>
<dbReference type="GeneID" id="96875277"/>